<comment type="caution">
    <text evidence="2">The sequence shown here is derived from an EMBL/GenBank/DDBJ whole genome shotgun (WGS) entry which is preliminary data.</text>
</comment>
<feature type="transmembrane region" description="Helical" evidence="1">
    <location>
        <begin position="119"/>
        <end position="140"/>
    </location>
</feature>
<accession>A0ABX1YBF7</accession>
<dbReference type="PANTHER" id="PTHR41309:SF2">
    <property type="entry name" value="MEMBRANE PROTEIN"/>
    <property type="match status" value="1"/>
</dbReference>
<keyword evidence="1" id="KW-1133">Transmembrane helix</keyword>
<feature type="transmembrane region" description="Helical" evidence="1">
    <location>
        <begin position="21"/>
        <end position="37"/>
    </location>
</feature>
<evidence type="ECO:0000313" key="3">
    <source>
        <dbReference type="Proteomes" id="UP000596857"/>
    </source>
</evidence>
<dbReference type="EMBL" id="WHOB01000012">
    <property type="protein sequence ID" value="NOU77401.1"/>
    <property type="molecule type" value="Genomic_DNA"/>
</dbReference>
<sequence length="215" mass="24849">MKRMYSSLHLIRKDFILTRKFMLLLIPYYVLMGYTNPEAYTAFSLFPAVLLLVNSCAIDMQHNNQKFLVSLPVPRQRLILAKYLTLIPFSMFSFICTLLLYLLAFAMGRLDAPLRWRELGLATAAFPLIASFYLPLYYWLGQKGMQVVNIVFIMLIMLNFTALTSLTERYPALAEWVLTGRMDNVLLTIISVLAYLVIIYGSYLLSLRIFVKKDV</sequence>
<proteinExistence type="predicted"/>
<keyword evidence="1" id="KW-0472">Membrane</keyword>
<gene>
    <name evidence="2" type="ORF">GC101_00755</name>
</gene>
<keyword evidence="3" id="KW-1185">Reference proteome</keyword>
<dbReference type="Pfam" id="PF13346">
    <property type="entry name" value="ABC2_membrane_5"/>
    <property type="match status" value="1"/>
</dbReference>
<protein>
    <recommendedName>
        <fullName evidence="4">ABC transporter permease</fullName>
    </recommendedName>
</protein>
<dbReference type="PANTHER" id="PTHR41309">
    <property type="entry name" value="MEMBRANE PROTEIN-RELATED"/>
    <property type="match status" value="1"/>
</dbReference>
<feature type="transmembrane region" description="Helical" evidence="1">
    <location>
        <begin position="83"/>
        <end position="107"/>
    </location>
</feature>
<feature type="transmembrane region" description="Helical" evidence="1">
    <location>
        <begin position="186"/>
        <end position="211"/>
    </location>
</feature>
<evidence type="ECO:0000256" key="1">
    <source>
        <dbReference type="SAM" id="Phobius"/>
    </source>
</evidence>
<evidence type="ECO:0008006" key="4">
    <source>
        <dbReference type="Google" id="ProtNLM"/>
    </source>
</evidence>
<feature type="transmembrane region" description="Helical" evidence="1">
    <location>
        <begin position="43"/>
        <end position="62"/>
    </location>
</feature>
<evidence type="ECO:0000313" key="2">
    <source>
        <dbReference type="EMBL" id="NOU77401.1"/>
    </source>
</evidence>
<name>A0ABX1YBF7_9BACL</name>
<feature type="transmembrane region" description="Helical" evidence="1">
    <location>
        <begin position="147"/>
        <end position="166"/>
    </location>
</feature>
<keyword evidence="1" id="KW-0812">Transmembrane</keyword>
<dbReference type="Proteomes" id="UP000596857">
    <property type="component" value="Unassembled WGS sequence"/>
</dbReference>
<organism evidence="2 3">
    <name type="scientific">Paenibacillus phytohabitans</name>
    <dbReference type="NCBI Taxonomy" id="2654978"/>
    <lineage>
        <taxon>Bacteria</taxon>
        <taxon>Bacillati</taxon>
        <taxon>Bacillota</taxon>
        <taxon>Bacilli</taxon>
        <taxon>Bacillales</taxon>
        <taxon>Paenibacillaceae</taxon>
        <taxon>Paenibacillus</taxon>
    </lineage>
</organism>
<reference evidence="2 3" key="1">
    <citation type="submission" date="2019-10" db="EMBL/GenBank/DDBJ databases">
        <title>Description of Paenibacillus terricola sp. nov.</title>
        <authorList>
            <person name="Carlier A."/>
            <person name="Qi S."/>
        </authorList>
    </citation>
    <scope>NUCLEOTIDE SEQUENCE [LARGE SCALE GENOMIC DNA]</scope>
    <source>
        <strain evidence="2 3">LMG 31459</strain>
    </source>
</reference>
<dbReference type="InterPro" id="IPR025699">
    <property type="entry name" value="ABC2_memb-like"/>
</dbReference>